<proteinExistence type="predicted"/>
<feature type="compositionally biased region" description="Low complexity" evidence="1">
    <location>
        <begin position="191"/>
        <end position="201"/>
    </location>
</feature>
<gene>
    <name evidence="3" type="ORF">CDL12_05337</name>
</gene>
<organism evidence="3 4">
    <name type="scientific">Handroanthus impetiginosus</name>
    <dbReference type="NCBI Taxonomy" id="429701"/>
    <lineage>
        <taxon>Eukaryota</taxon>
        <taxon>Viridiplantae</taxon>
        <taxon>Streptophyta</taxon>
        <taxon>Embryophyta</taxon>
        <taxon>Tracheophyta</taxon>
        <taxon>Spermatophyta</taxon>
        <taxon>Magnoliopsida</taxon>
        <taxon>eudicotyledons</taxon>
        <taxon>Gunneridae</taxon>
        <taxon>Pentapetalae</taxon>
        <taxon>asterids</taxon>
        <taxon>lamiids</taxon>
        <taxon>Lamiales</taxon>
        <taxon>Bignoniaceae</taxon>
        <taxon>Crescentiina</taxon>
        <taxon>Tabebuia alliance</taxon>
        <taxon>Handroanthus</taxon>
    </lineage>
</organism>
<dbReference type="OrthoDB" id="850982at2759"/>
<dbReference type="InterPro" id="IPR008700">
    <property type="entry name" value="TypeIII_avirulence_cleave"/>
</dbReference>
<feature type="compositionally biased region" description="Polar residues" evidence="1">
    <location>
        <begin position="138"/>
        <end position="148"/>
    </location>
</feature>
<dbReference type="GO" id="GO:0005886">
    <property type="term" value="C:plasma membrane"/>
    <property type="evidence" value="ECO:0007669"/>
    <property type="project" value="TreeGrafter"/>
</dbReference>
<dbReference type="PANTHER" id="PTHR33159">
    <property type="entry name" value="RPM1-INTERACTING PROTEIN 4 (RIN4) FAMILY PROTEIN"/>
    <property type="match status" value="1"/>
</dbReference>
<evidence type="ECO:0000313" key="4">
    <source>
        <dbReference type="Proteomes" id="UP000231279"/>
    </source>
</evidence>
<keyword evidence="4" id="KW-1185">Reference proteome</keyword>
<feature type="compositionally biased region" description="Basic and acidic residues" evidence="1">
    <location>
        <begin position="126"/>
        <end position="137"/>
    </location>
</feature>
<evidence type="ECO:0000313" key="3">
    <source>
        <dbReference type="EMBL" id="PIN21961.1"/>
    </source>
</evidence>
<evidence type="ECO:0000256" key="1">
    <source>
        <dbReference type="SAM" id="MobiDB-lite"/>
    </source>
</evidence>
<dbReference type="STRING" id="429701.A0A2G9HWR9"/>
<name>A0A2G9HWR9_9LAMI</name>
<feature type="domain" description="RIN4 pathogenic type III effector avirulence factor Avr cleavage site" evidence="2">
    <location>
        <begin position="237"/>
        <end position="268"/>
    </location>
</feature>
<evidence type="ECO:0000259" key="2">
    <source>
        <dbReference type="Pfam" id="PF05627"/>
    </source>
</evidence>
<dbReference type="PANTHER" id="PTHR33159:SF6">
    <property type="entry name" value="RPM1-INTERACTING PROTEIN 4"/>
    <property type="match status" value="1"/>
</dbReference>
<feature type="domain" description="RIN4 pathogenic type III effector avirulence factor Avr cleavage site" evidence="2">
    <location>
        <begin position="4"/>
        <end position="33"/>
    </location>
</feature>
<dbReference type="Proteomes" id="UP000231279">
    <property type="component" value="Unassembled WGS sequence"/>
</dbReference>
<feature type="region of interest" description="Disordered" evidence="1">
    <location>
        <begin position="23"/>
        <end position="282"/>
    </location>
</feature>
<dbReference type="InterPro" id="IPR040387">
    <property type="entry name" value="RIN4/NOI4"/>
</dbReference>
<protein>
    <recommendedName>
        <fullName evidence="2">RIN4 pathogenic type III effector avirulence factor Avr cleavage site domain-containing protein</fullName>
    </recommendedName>
</protein>
<feature type="compositionally biased region" description="Basic and acidic residues" evidence="1">
    <location>
        <begin position="36"/>
        <end position="47"/>
    </location>
</feature>
<reference evidence="4" key="1">
    <citation type="journal article" date="2018" name="Gigascience">
        <title>Genome assembly of the Pink Ipe (Handroanthus impetiginosus, Bignoniaceae), a highly valued, ecologically keystone Neotropical timber forest tree.</title>
        <authorList>
            <person name="Silva-Junior O.B."/>
            <person name="Grattapaglia D."/>
            <person name="Novaes E."/>
            <person name="Collevatti R.G."/>
        </authorList>
    </citation>
    <scope>NUCLEOTIDE SEQUENCE [LARGE SCALE GENOMIC DNA]</scope>
    <source>
        <strain evidence="4">cv. UFG-1</strain>
    </source>
</reference>
<feature type="compositionally biased region" description="Basic and acidic residues" evidence="1">
    <location>
        <begin position="263"/>
        <end position="272"/>
    </location>
</feature>
<dbReference type="Pfam" id="PF05627">
    <property type="entry name" value="AvrRpt-cleavage"/>
    <property type="match status" value="2"/>
</dbReference>
<sequence>MAQRPQVPKFGDWEGDESVHYSTYFDDQRKGKKGVHKYENDSLEKLPVKPKGQKKSGAPFPEHEHHLIQGESEPRRSNASPLHPKVVGPNPPIGSSPKWHDRGPSRSHGSGSEALNALRPRHDRRPSREEGDMRRLTDSPTNWTNNSDSPHHHHGSLSAGDTPRRVARQSGGSDHSIERSPLHQHSHARVGVKSSGVSSPSWERKATSEGSHGHAPTTPGRSRLRSVTRGESMPDDSPAVPRFGEWDETDPAAAEGYTQIFNKVREEKHSETGKVPTVPTETSYSIDQKLYRNDDARGCWCLPWARR</sequence>
<feature type="compositionally biased region" description="Basic and acidic residues" evidence="1">
    <location>
        <begin position="61"/>
        <end position="76"/>
    </location>
</feature>
<dbReference type="AlphaFoldDB" id="A0A2G9HWR9"/>
<comment type="caution">
    <text evidence="3">The sequence shown here is derived from an EMBL/GenBank/DDBJ whole genome shotgun (WGS) entry which is preliminary data.</text>
</comment>
<accession>A0A2G9HWR9</accession>
<dbReference type="EMBL" id="NKXS01000854">
    <property type="protein sequence ID" value="PIN21961.1"/>
    <property type="molecule type" value="Genomic_DNA"/>
</dbReference>